<keyword evidence="2" id="KW-0456">Lyase</keyword>
<protein>
    <submittedName>
        <fullName evidence="4">Thiamine pyrophosphate-dependent enzyme</fullName>
    </submittedName>
</protein>
<evidence type="ECO:0000259" key="3">
    <source>
        <dbReference type="Pfam" id="PF02775"/>
    </source>
</evidence>
<dbReference type="InterPro" id="IPR011766">
    <property type="entry name" value="TPP_enzyme_TPP-bd"/>
</dbReference>
<dbReference type="EMBL" id="CP114203">
    <property type="protein sequence ID" value="WAU02891.1"/>
    <property type="molecule type" value="Genomic_DNA"/>
</dbReference>
<evidence type="ECO:0000256" key="1">
    <source>
        <dbReference type="ARBA" id="ARBA00022793"/>
    </source>
</evidence>
<accession>A0ABY7IZQ3</accession>
<dbReference type="Proteomes" id="UP001210169">
    <property type="component" value="Chromosome"/>
</dbReference>
<dbReference type="RefSeq" id="WP_274739674.1">
    <property type="nucleotide sequence ID" value="NZ_CP114203.1"/>
</dbReference>
<dbReference type="SUPFAM" id="SSF52518">
    <property type="entry name" value="Thiamin diphosphate-binding fold (THDP-binding)"/>
    <property type="match status" value="1"/>
</dbReference>
<reference evidence="4 5" key="1">
    <citation type="submission" date="2022-12" db="EMBL/GenBank/DDBJ databases">
        <authorList>
            <person name="Ruckert C."/>
            <person name="Busche T."/>
            <person name="Kalinowski J."/>
            <person name="Wittmann C."/>
        </authorList>
    </citation>
    <scope>NUCLEOTIDE SEQUENCE [LARGE SCALE GENOMIC DNA]</scope>
    <source>
        <strain evidence="4 5">DSM 40276</strain>
    </source>
</reference>
<feature type="domain" description="Thiamine pyrophosphate enzyme TPP-binding" evidence="3">
    <location>
        <begin position="40"/>
        <end position="109"/>
    </location>
</feature>
<gene>
    <name evidence="4" type="ORF">STRNI_000968</name>
</gene>
<dbReference type="InterPro" id="IPR029061">
    <property type="entry name" value="THDP-binding"/>
</dbReference>
<keyword evidence="5" id="KW-1185">Reference proteome</keyword>
<proteinExistence type="predicted"/>
<dbReference type="InterPro" id="IPR051818">
    <property type="entry name" value="TPP_dependent_decarboxylase"/>
</dbReference>
<name>A0ABY7IZQ3_STRNI</name>
<dbReference type="Gene3D" id="3.40.50.970">
    <property type="match status" value="1"/>
</dbReference>
<sequence length="194" mass="20685">MRTSEFLQALLGRLDPDCVVVSSLGRTSDELFQLAPERTLFTDTMGDVSALATGMAIAMKPRPVLAVDTDGSFLMNLSVLTALGSRLPTLDNHTLAIVDNGIYESAGGMPSRHCPLDWQHLFAAVGLAAITVRSSCDIPDPIPRPGTVVVAQVVNDAAPLDSAKTYDGIESSYAIERLIAAQRGRPPRRPALKS</sequence>
<dbReference type="PANTHER" id="PTHR42818">
    <property type="entry name" value="SULFOPYRUVATE DECARBOXYLASE SUBUNIT ALPHA"/>
    <property type="match status" value="1"/>
</dbReference>
<evidence type="ECO:0000313" key="5">
    <source>
        <dbReference type="Proteomes" id="UP001210169"/>
    </source>
</evidence>
<dbReference type="PANTHER" id="PTHR42818:SF1">
    <property type="entry name" value="SULFOPYRUVATE DECARBOXYLASE"/>
    <property type="match status" value="1"/>
</dbReference>
<evidence type="ECO:0000313" key="4">
    <source>
        <dbReference type="EMBL" id="WAU02891.1"/>
    </source>
</evidence>
<organism evidence="4 5">
    <name type="scientific">Streptomyces nigrescens</name>
    <dbReference type="NCBI Taxonomy" id="1920"/>
    <lineage>
        <taxon>Bacteria</taxon>
        <taxon>Bacillati</taxon>
        <taxon>Actinomycetota</taxon>
        <taxon>Actinomycetes</taxon>
        <taxon>Kitasatosporales</taxon>
        <taxon>Streptomycetaceae</taxon>
        <taxon>Streptomyces</taxon>
    </lineage>
</organism>
<dbReference type="Pfam" id="PF02775">
    <property type="entry name" value="TPP_enzyme_C"/>
    <property type="match status" value="1"/>
</dbReference>
<evidence type="ECO:0000256" key="2">
    <source>
        <dbReference type="ARBA" id="ARBA00023239"/>
    </source>
</evidence>
<dbReference type="GeneID" id="301330168"/>
<keyword evidence="1" id="KW-0210">Decarboxylase</keyword>